<dbReference type="GO" id="GO:0016491">
    <property type="term" value="F:oxidoreductase activity"/>
    <property type="evidence" value="ECO:0007669"/>
    <property type="project" value="UniProtKB-KW"/>
</dbReference>
<evidence type="ECO:0000256" key="2">
    <source>
        <dbReference type="ARBA" id="ARBA00009347"/>
    </source>
</evidence>
<dbReference type="Pfam" id="PF02771">
    <property type="entry name" value="Acyl-CoA_dh_N"/>
    <property type="match status" value="1"/>
</dbReference>
<keyword evidence="10" id="KW-1185">Reference proteome</keyword>
<dbReference type="SUPFAM" id="SSF56645">
    <property type="entry name" value="Acyl-CoA dehydrogenase NM domain-like"/>
    <property type="match status" value="1"/>
</dbReference>
<dbReference type="InterPro" id="IPR046373">
    <property type="entry name" value="Acyl-CoA_Oxase/DH_mid-dom_sf"/>
</dbReference>
<evidence type="ECO:0000259" key="7">
    <source>
        <dbReference type="Pfam" id="PF02770"/>
    </source>
</evidence>
<feature type="domain" description="Acyl-CoA dehydrogenase/oxidase C-terminal" evidence="6">
    <location>
        <begin position="236"/>
        <end position="386"/>
    </location>
</feature>
<sequence>MDAKVESGSEAFSLNADQRAIQEMSQAFAADRVAPHALEWDERRHFPADVIRETGPLGFGGIYVRDDVGGSALGRLDAVLIFEALAAACPGFSSFISIHNMAAWMIDVFGNEEQRQRFLPKLTAMDWLASYCLTEPGAGSDAAALKTRAVKSGDHYVINGSKQFISGAGVSDIYVTMVRTGEDGPKGVSTLVIPKDAPGLSFGPAEKKMGWHMQPTRQVVFEDCRVPAENLLSDEGQGFRIAMAGLDGGRLNIAACSLGGAQSAIDKAVAYTGEREAFGQKINRFQGLQFKLADMETNLNASRMLLYTAAARLDAKAPDASKWSAMAKRFVTDTCFDIANDALQLHGGYGYLHEYGLEKLVRDLRVHQILEGTNEIMRVIVARQLLGR</sequence>
<evidence type="ECO:0000313" key="10">
    <source>
        <dbReference type="Proteomes" id="UP001342418"/>
    </source>
</evidence>
<reference evidence="9 10" key="1">
    <citation type="submission" date="2018-07" db="EMBL/GenBank/DDBJ databases">
        <title>Genome sequence of Nitratireductor thuwali#1536.</title>
        <authorList>
            <person name="Michoud G."/>
            <person name="Merlino G."/>
            <person name="Sefrji F.O."/>
            <person name="Daffonchio D."/>
        </authorList>
    </citation>
    <scope>NUCLEOTIDE SEQUENCE [LARGE SCALE GENOMIC DNA]</scope>
    <source>
        <strain evidence="10">Nit1536</strain>
    </source>
</reference>
<dbReference type="Proteomes" id="UP001342418">
    <property type="component" value="Chromosome"/>
</dbReference>
<comment type="similarity">
    <text evidence="2 5">Belongs to the acyl-CoA dehydrogenase family.</text>
</comment>
<evidence type="ECO:0000313" key="9">
    <source>
        <dbReference type="EMBL" id="UUP16005.1"/>
    </source>
</evidence>
<keyword evidence="5 9" id="KW-0560">Oxidoreductase</keyword>
<name>A0ABY5MD66_9HYPH</name>
<accession>A0ABY5MD66</accession>
<protein>
    <submittedName>
        <fullName evidence="9">Acyl-CoA dehydrogenase</fullName>
        <ecNumber evidence="9">1.3.99.-</ecNumber>
    </submittedName>
</protein>
<dbReference type="EMBL" id="CP030941">
    <property type="protein sequence ID" value="UUP16005.1"/>
    <property type="molecule type" value="Genomic_DNA"/>
</dbReference>
<dbReference type="InterPro" id="IPR037069">
    <property type="entry name" value="AcylCoA_DH/ox_N_sf"/>
</dbReference>
<feature type="domain" description="Acyl-CoA dehydrogenase/oxidase N-terminal" evidence="8">
    <location>
        <begin position="16"/>
        <end position="125"/>
    </location>
</feature>
<keyword evidence="4 5" id="KW-0274">FAD</keyword>
<dbReference type="InterPro" id="IPR036250">
    <property type="entry name" value="AcylCo_DH-like_C"/>
</dbReference>
<dbReference type="InterPro" id="IPR009100">
    <property type="entry name" value="AcylCoA_DH/oxidase_NM_dom_sf"/>
</dbReference>
<evidence type="ECO:0000256" key="1">
    <source>
        <dbReference type="ARBA" id="ARBA00001974"/>
    </source>
</evidence>
<evidence type="ECO:0000256" key="4">
    <source>
        <dbReference type="ARBA" id="ARBA00022827"/>
    </source>
</evidence>
<gene>
    <name evidence="9" type="primary">acdA_1</name>
    <name evidence="9" type="ORF">NTH_00445</name>
</gene>
<dbReference type="PANTHER" id="PTHR43831:SF1">
    <property type="entry name" value="ISOBUTYRYL-COA DEHYDROGENASE, MITOCHONDRIAL"/>
    <property type="match status" value="1"/>
</dbReference>
<dbReference type="PANTHER" id="PTHR43831">
    <property type="entry name" value="ISOBUTYRYL-COA DEHYDROGENASE"/>
    <property type="match status" value="1"/>
</dbReference>
<proteinExistence type="inferred from homology"/>
<dbReference type="Gene3D" id="1.10.540.10">
    <property type="entry name" value="Acyl-CoA dehydrogenase/oxidase, N-terminal domain"/>
    <property type="match status" value="1"/>
</dbReference>
<dbReference type="SUPFAM" id="SSF47203">
    <property type="entry name" value="Acyl-CoA dehydrogenase C-terminal domain-like"/>
    <property type="match status" value="1"/>
</dbReference>
<dbReference type="CDD" id="cd01162">
    <property type="entry name" value="IBD"/>
    <property type="match status" value="1"/>
</dbReference>
<evidence type="ECO:0000259" key="6">
    <source>
        <dbReference type="Pfam" id="PF00441"/>
    </source>
</evidence>
<comment type="cofactor">
    <cofactor evidence="1 5">
        <name>FAD</name>
        <dbReference type="ChEBI" id="CHEBI:57692"/>
    </cofactor>
</comment>
<organism evidence="9 10">
    <name type="scientific">Nitratireductor thuwali</name>
    <dbReference type="NCBI Taxonomy" id="2267699"/>
    <lineage>
        <taxon>Bacteria</taxon>
        <taxon>Pseudomonadati</taxon>
        <taxon>Pseudomonadota</taxon>
        <taxon>Alphaproteobacteria</taxon>
        <taxon>Hyphomicrobiales</taxon>
        <taxon>Phyllobacteriaceae</taxon>
        <taxon>Nitratireductor</taxon>
    </lineage>
</organism>
<dbReference type="InterPro" id="IPR006091">
    <property type="entry name" value="Acyl-CoA_Oxase/DH_mid-dom"/>
</dbReference>
<dbReference type="Pfam" id="PF02770">
    <property type="entry name" value="Acyl-CoA_dh_M"/>
    <property type="match status" value="1"/>
</dbReference>
<keyword evidence="3 5" id="KW-0285">Flavoprotein</keyword>
<evidence type="ECO:0000256" key="3">
    <source>
        <dbReference type="ARBA" id="ARBA00022630"/>
    </source>
</evidence>
<dbReference type="PROSITE" id="PS00073">
    <property type="entry name" value="ACYL_COA_DH_2"/>
    <property type="match status" value="1"/>
</dbReference>
<dbReference type="InterPro" id="IPR009075">
    <property type="entry name" value="AcylCo_DH/oxidase_C"/>
</dbReference>
<dbReference type="InterPro" id="IPR034178">
    <property type="entry name" value="IBD"/>
</dbReference>
<dbReference type="InterPro" id="IPR006089">
    <property type="entry name" value="Acyl-CoA_DH_CS"/>
</dbReference>
<dbReference type="InterPro" id="IPR013786">
    <property type="entry name" value="AcylCoA_DH/ox_N"/>
</dbReference>
<dbReference type="EC" id="1.3.99.-" evidence="9"/>
<dbReference type="Gene3D" id="1.20.140.10">
    <property type="entry name" value="Butyryl-CoA Dehydrogenase, subunit A, domain 3"/>
    <property type="match status" value="1"/>
</dbReference>
<dbReference type="PIRSF" id="PIRSF016578">
    <property type="entry name" value="HsaA"/>
    <property type="match status" value="1"/>
</dbReference>
<dbReference type="RefSeq" id="WP_338528467.1">
    <property type="nucleotide sequence ID" value="NZ_CP030941.1"/>
</dbReference>
<evidence type="ECO:0000256" key="5">
    <source>
        <dbReference type="RuleBase" id="RU362125"/>
    </source>
</evidence>
<dbReference type="InterPro" id="IPR052547">
    <property type="entry name" value="Mito_Isobutyryl-CoADH"/>
</dbReference>
<feature type="domain" description="Acyl-CoA oxidase/dehydrogenase middle" evidence="7">
    <location>
        <begin position="131"/>
        <end position="224"/>
    </location>
</feature>
<dbReference type="PROSITE" id="PS00072">
    <property type="entry name" value="ACYL_COA_DH_1"/>
    <property type="match status" value="1"/>
</dbReference>
<dbReference type="Pfam" id="PF00441">
    <property type="entry name" value="Acyl-CoA_dh_1"/>
    <property type="match status" value="1"/>
</dbReference>
<dbReference type="Gene3D" id="2.40.110.10">
    <property type="entry name" value="Butyryl-CoA Dehydrogenase, subunit A, domain 2"/>
    <property type="match status" value="1"/>
</dbReference>
<evidence type="ECO:0000259" key="8">
    <source>
        <dbReference type="Pfam" id="PF02771"/>
    </source>
</evidence>